<feature type="transmembrane region" description="Helical" evidence="16">
    <location>
        <begin position="238"/>
        <end position="257"/>
    </location>
</feature>
<evidence type="ECO:0000256" key="5">
    <source>
        <dbReference type="ARBA" id="ARBA00022519"/>
    </source>
</evidence>
<dbReference type="SMART" id="SM00387">
    <property type="entry name" value="HATPase_c"/>
    <property type="match status" value="1"/>
</dbReference>
<evidence type="ECO:0000259" key="18">
    <source>
        <dbReference type="PROSITE" id="PS50110"/>
    </source>
</evidence>
<dbReference type="CDD" id="cd00082">
    <property type="entry name" value="HisKA"/>
    <property type="match status" value="1"/>
</dbReference>
<feature type="modified residue" description="4-aspartylphosphate" evidence="15">
    <location>
        <position position="834"/>
    </location>
</feature>
<evidence type="ECO:0000256" key="11">
    <source>
        <dbReference type="ARBA" id="ARBA00022989"/>
    </source>
</evidence>
<evidence type="ECO:0000313" key="23">
    <source>
        <dbReference type="EMBL" id="MFD1382072.1"/>
    </source>
</evidence>
<evidence type="ECO:0000256" key="15">
    <source>
        <dbReference type="PROSITE-ProRule" id="PRU00169"/>
    </source>
</evidence>
<comment type="catalytic activity">
    <reaction evidence="1">
        <text>ATP + protein L-histidine = ADP + protein N-phospho-L-histidine.</text>
        <dbReference type="EC" id="2.7.13.3"/>
    </reaction>
</comment>
<keyword evidence="24" id="KW-1185">Reference proteome</keyword>
<dbReference type="Pfam" id="PF00989">
    <property type="entry name" value="PAS"/>
    <property type="match status" value="1"/>
</dbReference>
<evidence type="ECO:0000256" key="4">
    <source>
        <dbReference type="ARBA" id="ARBA00022475"/>
    </source>
</evidence>
<keyword evidence="11 16" id="KW-1133">Transmembrane helix</keyword>
<keyword evidence="13 16" id="KW-0472">Membrane</keyword>
<evidence type="ECO:0000256" key="1">
    <source>
        <dbReference type="ARBA" id="ARBA00000085"/>
    </source>
</evidence>
<dbReference type="InterPro" id="IPR008207">
    <property type="entry name" value="Sig_transdc_His_kin_Hpt_dom"/>
</dbReference>
<dbReference type="PROSITE" id="PS50109">
    <property type="entry name" value="HIS_KIN"/>
    <property type="match status" value="1"/>
</dbReference>
<dbReference type="CDD" id="cd00130">
    <property type="entry name" value="PAS"/>
    <property type="match status" value="2"/>
</dbReference>
<keyword evidence="8 16" id="KW-0812">Transmembrane</keyword>
<evidence type="ECO:0000256" key="2">
    <source>
        <dbReference type="ARBA" id="ARBA00004429"/>
    </source>
</evidence>
<dbReference type="SMART" id="SM00388">
    <property type="entry name" value="HisKA"/>
    <property type="match status" value="1"/>
</dbReference>
<dbReference type="SMART" id="SM00091">
    <property type="entry name" value="PAS"/>
    <property type="match status" value="2"/>
</dbReference>
<dbReference type="NCBIfam" id="TIGR00229">
    <property type="entry name" value="sensory_box"/>
    <property type="match status" value="2"/>
</dbReference>
<keyword evidence="7" id="KW-0808">Transferase</keyword>
<dbReference type="InterPro" id="IPR000014">
    <property type="entry name" value="PAS"/>
</dbReference>
<dbReference type="InterPro" id="IPR003594">
    <property type="entry name" value="HATPase_dom"/>
</dbReference>
<keyword evidence="10" id="KW-0547">Nucleotide-binding</keyword>
<dbReference type="InterPro" id="IPR005467">
    <property type="entry name" value="His_kinase_dom"/>
</dbReference>
<evidence type="ECO:0000256" key="12">
    <source>
        <dbReference type="ARBA" id="ARBA00023012"/>
    </source>
</evidence>
<dbReference type="SMART" id="SM00086">
    <property type="entry name" value="PAC"/>
    <property type="match status" value="2"/>
</dbReference>
<evidence type="ECO:0000256" key="7">
    <source>
        <dbReference type="ARBA" id="ARBA00022679"/>
    </source>
</evidence>
<dbReference type="Gene3D" id="1.10.287.130">
    <property type="match status" value="1"/>
</dbReference>
<dbReference type="InterPro" id="IPR036890">
    <property type="entry name" value="HATPase_C_sf"/>
</dbReference>
<dbReference type="Proteomes" id="UP001597059">
    <property type="component" value="Unassembled WGS sequence"/>
</dbReference>
<feature type="transmembrane region" description="Helical" evidence="16">
    <location>
        <begin position="62"/>
        <end position="83"/>
    </location>
</feature>
<feature type="transmembrane region" description="Helical" evidence="16">
    <location>
        <begin position="95"/>
        <end position="115"/>
    </location>
</feature>
<feature type="domain" description="PAC" evidence="20">
    <location>
        <begin position="348"/>
        <end position="399"/>
    </location>
</feature>
<feature type="transmembrane region" description="Helical" evidence="16">
    <location>
        <begin position="20"/>
        <end position="42"/>
    </location>
</feature>
<evidence type="ECO:0000256" key="9">
    <source>
        <dbReference type="ARBA" id="ARBA00022777"/>
    </source>
</evidence>
<evidence type="ECO:0000256" key="3">
    <source>
        <dbReference type="ARBA" id="ARBA00012438"/>
    </source>
</evidence>
<evidence type="ECO:0000259" key="21">
    <source>
        <dbReference type="PROSITE" id="PS50894"/>
    </source>
</evidence>
<dbReference type="SUPFAM" id="SSF47384">
    <property type="entry name" value="Homodimeric domain of signal transducing histidine kinase"/>
    <property type="match status" value="1"/>
</dbReference>
<dbReference type="PRINTS" id="PR00344">
    <property type="entry name" value="BCTRLSENSOR"/>
</dbReference>
<dbReference type="PROSITE" id="PS50894">
    <property type="entry name" value="HPT"/>
    <property type="match status" value="1"/>
</dbReference>
<dbReference type="InterPro" id="IPR001610">
    <property type="entry name" value="PAC"/>
</dbReference>
<evidence type="ECO:0000259" key="22">
    <source>
        <dbReference type="PROSITE" id="PS50924"/>
    </source>
</evidence>
<evidence type="ECO:0000313" key="24">
    <source>
        <dbReference type="Proteomes" id="UP001597059"/>
    </source>
</evidence>
<dbReference type="Pfam" id="PF08447">
    <property type="entry name" value="PAS_3"/>
    <property type="match status" value="1"/>
</dbReference>
<proteinExistence type="predicted"/>
<name>A0ABW4AVY7_9GAMM</name>
<feature type="domain" description="Response regulatory" evidence="18">
    <location>
        <begin position="785"/>
        <end position="904"/>
    </location>
</feature>
<dbReference type="SUPFAM" id="SSF55874">
    <property type="entry name" value="ATPase domain of HSP90 chaperone/DNA topoisomerase II/histidine kinase"/>
    <property type="match status" value="1"/>
</dbReference>
<dbReference type="Pfam" id="PF00512">
    <property type="entry name" value="HisKA"/>
    <property type="match status" value="1"/>
</dbReference>
<dbReference type="InterPro" id="IPR001789">
    <property type="entry name" value="Sig_transdc_resp-reg_receiver"/>
</dbReference>
<dbReference type="SUPFAM" id="SSF47226">
    <property type="entry name" value="Histidine-containing phosphotransfer domain, HPT domain"/>
    <property type="match status" value="1"/>
</dbReference>
<dbReference type="SUPFAM" id="SSF55785">
    <property type="entry name" value="PYP-like sensor domain (PAS domain)"/>
    <property type="match status" value="2"/>
</dbReference>
<feature type="domain" description="Histidine kinase" evidence="17">
    <location>
        <begin position="547"/>
        <end position="766"/>
    </location>
</feature>
<organism evidence="23 24">
    <name type="scientific">Rhodanobacter aciditrophus</name>
    <dbReference type="NCBI Taxonomy" id="1623218"/>
    <lineage>
        <taxon>Bacteria</taxon>
        <taxon>Pseudomonadati</taxon>
        <taxon>Pseudomonadota</taxon>
        <taxon>Gammaproteobacteria</taxon>
        <taxon>Lysobacterales</taxon>
        <taxon>Rhodanobacteraceae</taxon>
        <taxon>Rhodanobacter</taxon>
    </lineage>
</organism>
<dbReference type="SUPFAM" id="SSF52172">
    <property type="entry name" value="CheY-like"/>
    <property type="match status" value="1"/>
</dbReference>
<dbReference type="Pfam" id="PF00072">
    <property type="entry name" value="Response_reg"/>
    <property type="match status" value="1"/>
</dbReference>
<reference evidence="24" key="1">
    <citation type="journal article" date="2019" name="Int. J. Syst. Evol. Microbiol.">
        <title>The Global Catalogue of Microorganisms (GCM) 10K type strain sequencing project: providing services to taxonomists for standard genome sequencing and annotation.</title>
        <authorList>
            <consortium name="The Broad Institute Genomics Platform"/>
            <consortium name="The Broad Institute Genome Sequencing Center for Infectious Disease"/>
            <person name="Wu L."/>
            <person name="Ma J."/>
        </authorList>
    </citation>
    <scope>NUCLEOTIDE SEQUENCE [LARGE SCALE GENOMIC DNA]</scope>
    <source>
        <strain evidence="24">JCM 30774</strain>
    </source>
</reference>
<dbReference type="InterPro" id="IPR000700">
    <property type="entry name" value="PAS-assoc_C"/>
</dbReference>
<dbReference type="InterPro" id="IPR036097">
    <property type="entry name" value="HisK_dim/P_sf"/>
</dbReference>
<dbReference type="EMBL" id="JBHTMN010000003">
    <property type="protein sequence ID" value="MFD1382072.1"/>
    <property type="molecule type" value="Genomic_DNA"/>
</dbReference>
<keyword evidence="6 15" id="KW-0597">Phosphoprotein</keyword>
<dbReference type="Pfam" id="PF01627">
    <property type="entry name" value="Hpt"/>
    <property type="match status" value="1"/>
</dbReference>
<dbReference type="InterPro" id="IPR004358">
    <property type="entry name" value="Sig_transdc_His_kin-like_C"/>
</dbReference>
<evidence type="ECO:0000259" key="20">
    <source>
        <dbReference type="PROSITE" id="PS50113"/>
    </source>
</evidence>
<dbReference type="Pfam" id="PF03707">
    <property type="entry name" value="MHYT"/>
    <property type="match status" value="2"/>
</dbReference>
<dbReference type="RefSeq" id="WP_377364699.1">
    <property type="nucleotide sequence ID" value="NZ_JBHTMN010000003.1"/>
</dbReference>
<feature type="transmembrane region" description="Helical" evidence="16">
    <location>
        <begin position="157"/>
        <end position="175"/>
    </location>
</feature>
<evidence type="ECO:0000256" key="14">
    <source>
        <dbReference type="PROSITE-ProRule" id="PRU00110"/>
    </source>
</evidence>
<dbReference type="InterPro" id="IPR005330">
    <property type="entry name" value="MHYT_dom"/>
</dbReference>
<keyword evidence="5" id="KW-0997">Cell inner membrane</keyword>
<dbReference type="Gene3D" id="3.30.450.20">
    <property type="entry name" value="PAS domain"/>
    <property type="match status" value="2"/>
</dbReference>
<sequence length="1117" mass="124046">MNWLSSLFITDLTGVTLVAGHYDAFLVVLSVLVASSASFFALRLAETARFISVKRYQMVAQFSGALILAGGIWSMHFVGMLAFVMPHSMHYDPSITILSLFPALVASYMVIKSLVRNIDSIANTLRNGIIVGAGIGAMHYIGMAAMEMHLTLKYNPYLFITSIFVAVFLACVALGTRSFMRKTFPKLSPIKIKLVAAPIMGCAIAGMHYTGMAAAYFIDDTANGMTFSSAFNDDGMMGYAVGLFSMIVFVLAMNVSAQLRYRQMLAEKTDSEARLQAILDTATDGLMTINAKGEIQELNAASERIFGWSQEELIGQCIHVLMPDADHPDYDSFMLDYFNPSKISVLGNSKEISAKHKNGTVFPIQVGIGSINLREGELLYVAYVSDISERKAMESRVTKSEERLSSLVRNIPGVSFRCLLDDNWTPLFLSDAIFDLNGHHAKEYLDGTLSFGSWLLSEDQTRVVQFFEQAVGVQDRYELEYRITHRDGRILWVLESGTIVYDEVGNAKWIDGVMLDISERKAMESELRHAKQKAEEAADSKAAFLANMSHEIRTPMNSIIGFSDILLDSELPTDARSHLQTISRSAQSLLHLLNDILDSAKLDKSKLEIEKLPFRLSACVDMVVSTLWLQAKNKDLTLGLEVQDDLPPVLLGAEDRIRQVLMNLVGNAIKFTEKGSVDLRISKTPNKQGWLRFAVVDTGIGIAQDRIDAIFEPFTQADASMSRRFGGTGLGTTISKQLVELMGGDINATSVIGQGSCFYFDLPLQEANESDLAGDKYILNLPPMNVLVADDIEENITLLTLLLTKRGHTVWQARNGQEAVEMFQTNPPDIVLMDIQMPVLDGLEASRTIREYEQDHSLEQTPIIALTASVLLEDRLQAKAAGMTGFANKPVNIAQLTQEMARALELDAEALMATARQEVSQVLTPYHVVHLAKGSELWGDEAMYVSEVIKFHDKYDQTVQSLSKLAKAEQWKRLAEHAHALKGVSGNLALLPLLPLYAQLENVLREQSFDKVTQAVERIQMQWKVFDQEVQVLAPTEDTKPDTPVDEPELSRYELHEMLEQWLQITLSGEIDDELASNLEKGVGARLRPTIRKAINAVDEFDFDVAITRIKEAQTSI</sequence>
<dbReference type="EC" id="2.7.13.3" evidence="3"/>
<dbReference type="PROSITE" id="PS50113">
    <property type="entry name" value="PAC"/>
    <property type="match status" value="2"/>
</dbReference>
<feature type="domain" description="HPt" evidence="21">
    <location>
        <begin position="940"/>
        <end position="1036"/>
    </location>
</feature>
<keyword evidence="4" id="KW-1003">Cell membrane</keyword>
<evidence type="ECO:0000256" key="6">
    <source>
        <dbReference type="ARBA" id="ARBA00022553"/>
    </source>
</evidence>
<feature type="domain" description="PAS" evidence="19">
    <location>
        <begin position="271"/>
        <end position="324"/>
    </location>
</feature>
<evidence type="ECO:0000256" key="13">
    <source>
        <dbReference type="ARBA" id="ARBA00023136"/>
    </source>
</evidence>
<dbReference type="InterPro" id="IPR003661">
    <property type="entry name" value="HisK_dim/P_dom"/>
</dbReference>
<dbReference type="InterPro" id="IPR013767">
    <property type="entry name" value="PAS_fold"/>
</dbReference>
<dbReference type="CDD" id="cd17546">
    <property type="entry name" value="REC_hyHK_CKI1_RcsC-like"/>
    <property type="match status" value="1"/>
</dbReference>
<feature type="modified residue" description="Phosphohistidine" evidence="14">
    <location>
        <position position="979"/>
    </location>
</feature>
<dbReference type="Gene3D" id="3.40.50.2300">
    <property type="match status" value="1"/>
</dbReference>
<keyword evidence="9" id="KW-0418">Kinase</keyword>
<dbReference type="InterPro" id="IPR035965">
    <property type="entry name" value="PAS-like_dom_sf"/>
</dbReference>
<dbReference type="CDD" id="cd16922">
    <property type="entry name" value="HATPase_EvgS-ArcB-TorS-like"/>
    <property type="match status" value="1"/>
</dbReference>
<dbReference type="Pfam" id="PF02518">
    <property type="entry name" value="HATPase_c"/>
    <property type="match status" value="1"/>
</dbReference>
<protein>
    <recommendedName>
        <fullName evidence="3">histidine kinase</fullName>
        <ecNumber evidence="3">2.7.13.3</ecNumber>
    </recommendedName>
</protein>
<keyword evidence="10" id="KW-0067">ATP-binding</keyword>
<feature type="transmembrane region" description="Helical" evidence="16">
    <location>
        <begin position="195"/>
        <end position="218"/>
    </location>
</feature>
<dbReference type="PROSITE" id="PS50924">
    <property type="entry name" value="MHYT"/>
    <property type="match status" value="1"/>
</dbReference>
<evidence type="ECO:0000256" key="16">
    <source>
        <dbReference type="PROSITE-ProRule" id="PRU00244"/>
    </source>
</evidence>
<accession>A0ABW4AVY7</accession>
<dbReference type="Gene3D" id="1.20.120.160">
    <property type="entry name" value="HPT domain"/>
    <property type="match status" value="1"/>
</dbReference>
<feature type="domain" description="PAC" evidence="20">
    <location>
        <begin position="477"/>
        <end position="529"/>
    </location>
</feature>
<keyword evidence="12" id="KW-0902">Two-component regulatory system</keyword>
<evidence type="ECO:0000256" key="8">
    <source>
        <dbReference type="ARBA" id="ARBA00022692"/>
    </source>
</evidence>
<dbReference type="PANTHER" id="PTHR43047">
    <property type="entry name" value="TWO-COMPONENT HISTIDINE PROTEIN KINASE"/>
    <property type="match status" value="1"/>
</dbReference>
<evidence type="ECO:0000256" key="10">
    <source>
        <dbReference type="ARBA" id="ARBA00022840"/>
    </source>
</evidence>
<dbReference type="SMART" id="SM00448">
    <property type="entry name" value="REC"/>
    <property type="match status" value="1"/>
</dbReference>
<feature type="transmembrane region" description="Helical" evidence="16">
    <location>
        <begin position="127"/>
        <end position="145"/>
    </location>
</feature>
<dbReference type="InterPro" id="IPR013655">
    <property type="entry name" value="PAS_fold_3"/>
</dbReference>
<evidence type="ECO:0000259" key="19">
    <source>
        <dbReference type="PROSITE" id="PS50112"/>
    </source>
</evidence>
<comment type="subcellular location">
    <subcellularLocation>
        <location evidence="2">Cell inner membrane</location>
        <topology evidence="2">Multi-pass membrane protein</topology>
    </subcellularLocation>
</comment>
<evidence type="ECO:0000259" key="17">
    <source>
        <dbReference type="PROSITE" id="PS50109"/>
    </source>
</evidence>
<dbReference type="PROSITE" id="PS50110">
    <property type="entry name" value="RESPONSE_REGULATORY"/>
    <property type="match status" value="1"/>
</dbReference>
<dbReference type="InterPro" id="IPR036641">
    <property type="entry name" value="HPT_dom_sf"/>
</dbReference>
<dbReference type="Gene3D" id="3.30.565.10">
    <property type="entry name" value="Histidine kinase-like ATPase, C-terminal domain"/>
    <property type="match status" value="1"/>
</dbReference>
<feature type="domain" description="MHYT" evidence="22">
    <location>
        <begin position="22"/>
        <end position="218"/>
    </location>
</feature>
<dbReference type="PROSITE" id="PS50112">
    <property type="entry name" value="PAS"/>
    <property type="match status" value="1"/>
</dbReference>
<dbReference type="InterPro" id="IPR011006">
    <property type="entry name" value="CheY-like_superfamily"/>
</dbReference>
<gene>
    <name evidence="23" type="ORF">ACFQ45_01750</name>
</gene>
<comment type="caution">
    <text evidence="23">The sequence shown here is derived from an EMBL/GenBank/DDBJ whole genome shotgun (WGS) entry which is preliminary data.</text>
</comment>